<accession>A0ABT3Z6W2</accession>
<evidence type="ECO:0000313" key="2">
    <source>
        <dbReference type="Proteomes" id="UP001073227"/>
    </source>
</evidence>
<organism evidence="1 2">
    <name type="scientific">Hoeflea algicola</name>
    <dbReference type="NCBI Taxonomy" id="2983763"/>
    <lineage>
        <taxon>Bacteria</taxon>
        <taxon>Pseudomonadati</taxon>
        <taxon>Pseudomonadota</taxon>
        <taxon>Alphaproteobacteria</taxon>
        <taxon>Hyphomicrobiales</taxon>
        <taxon>Rhizobiaceae</taxon>
        <taxon>Hoeflea</taxon>
    </lineage>
</organism>
<dbReference type="SUPFAM" id="SSF55909">
    <property type="entry name" value="Pentein"/>
    <property type="match status" value="1"/>
</dbReference>
<dbReference type="Gene3D" id="1.10.3930.10">
    <property type="entry name" value="Arginine deiminase"/>
    <property type="match status" value="1"/>
</dbReference>
<dbReference type="RefSeq" id="WP_267653054.1">
    <property type="nucleotide sequence ID" value="NZ_JAOVZR010000001.1"/>
</dbReference>
<dbReference type="Proteomes" id="UP001073227">
    <property type="component" value="Unassembled WGS sequence"/>
</dbReference>
<reference evidence="1" key="1">
    <citation type="submission" date="2022-10" db="EMBL/GenBank/DDBJ databases">
        <title>Hoeflea sp. G2-23, isolated from marine algae.</title>
        <authorList>
            <person name="Kristyanto S."/>
            <person name="Kim J.M."/>
            <person name="Jeon C.O."/>
        </authorList>
    </citation>
    <scope>NUCLEOTIDE SEQUENCE</scope>
    <source>
        <strain evidence="1">G2-23</strain>
    </source>
</reference>
<keyword evidence="2" id="KW-1185">Reference proteome</keyword>
<dbReference type="Pfam" id="PF02274">
    <property type="entry name" value="ADI"/>
    <property type="match status" value="1"/>
</dbReference>
<protein>
    <submittedName>
        <fullName evidence="1">Arginine deiminase family protein</fullName>
    </submittedName>
</protein>
<comment type="caution">
    <text evidence="1">The sequence shown here is derived from an EMBL/GenBank/DDBJ whole genome shotgun (WGS) entry which is preliminary data.</text>
</comment>
<proteinExistence type="predicted"/>
<evidence type="ECO:0000313" key="1">
    <source>
        <dbReference type="EMBL" id="MCY0147449.1"/>
    </source>
</evidence>
<gene>
    <name evidence="1" type="ORF">OEG84_06915</name>
</gene>
<name>A0ABT3Z6W2_9HYPH</name>
<sequence>MSADLSGQARLQHAELVRVLGQEGVRVRYFDELLASALGFADARDWVLERRVGECVDDAGRVTEISTWLSERPVDVLADYLVNGMQVSDLPSELSKVKKGAGGEVDWVFCPLYDLGNLRRHLRVLGGNVVIAQPLPAARRPEAITVSAVLNFAPLFDDANFEFWPTSDGADCDFPAIDGRDLAILGCGDIFIGAITRATSVTALSALTAALFQQNAVGHAFWVDLTGPDGRCLDDCLVALAPDCVIVDGAVLEQAEVFRVYSAPRGEVLRITACDTAFLRELCASFSGGLNVIDASHYPGAVGRSLAGLSPIVLAPGHILAFAEHEPAFEVLEQYGVTIACALNGSALAHDCKGPRGLVTALLAGPAPV</sequence>
<dbReference type="Gene3D" id="3.75.10.10">
    <property type="entry name" value="L-arginine/glycine Amidinotransferase, Chain A"/>
    <property type="match status" value="1"/>
</dbReference>
<dbReference type="EMBL" id="JAOVZR010000001">
    <property type="protein sequence ID" value="MCY0147449.1"/>
    <property type="molecule type" value="Genomic_DNA"/>
</dbReference>